<evidence type="ECO:0000313" key="2">
    <source>
        <dbReference type="Proteomes" id="UP000053660"/>
    </source>
</evidence>
<organism evidence="1 2">
    <name type="scientific">Oesophagostomum dentatum</name>
    <name type="common">Nodular worm</name>
    <dbReference type="NCBI Taxonomy" id="61180"/>
    <lineage>
        <taxon>Eukaryota</taxon>
        <taxon>Metazoa</taxon>
        <taxon>Ecdysozoa</taxon>
        <taxon>Nematoda</taxon>
        <taxon>Chromadorea</taxon>
        <taxon>Rhabditida</taxon>
        <taxon>Rhabditina</taxon>
        <taxon>Rhabditomorpha</taxon>
        <taxon>Strongyloidea</taxon>
        <taxon>Strongylidae</taxon>
        <taxon>Oesophagostomum</taxon>
    </lineage>
</organism>
<evidence type="ECO:0000313" key="1">
    <source>
        <dbReference type="EMBL" id="KHJ98659.1"/>
    </source>
</evidence>
<proteinExistence type="predicted"/>
<name>A0A0B1TN63_OESDE</name>
<reference evidence="1 2" key="1">
    <citation type="submission" date="2014-03" db="EMBL/GenBank/DDBJ databases">
        <title>Draft genome of the hookworm Oesophagostomum dentatum.</title>
        <authorList>
            <person name="Mitreva M."/>
        </authorList>
    </citation>
    <scope>NUCLEOTIDE SEQUENCE [LARGE SCALE GENOMIC DNA]</scope>
    <source>
        <strain evidence="1 2">OD-Hann</strain>
    </source>
</reference>
<dbReference type="EMBL" id="KN549287">
    <property type="protein sequence ID" value="KHJ98659.1"/>
    <property type="molecule type" value="Genomic_DNA"/>
</dbReference>
<accession>A0A0B1TN63</accession>
<keyword evidence="2" id="KW-1185">Reference proteome</keyword>
<protein>
    <submittedName>
        <fullName evidence="1">Uncharacterized protein</fullName>
    </submittedName>
</protein>
<dbReference type="Proteomes" id="UP000053660">
    <property type="component" value="Unassembled WGS sequence"/>
</dbReference>
<sequence length="67" mass="7806">MDPQIIEVLKNNVEEESWTELVNLADFNQEKPMDMFRTGRIFSQNESARSEIFMTLLISGARIQTNQ</sequence>
<dbReference type="OrthoDB" id="10317409at2759"/>
<dbReference type="AlphaFoldDB" id="A0A0B1TN63"/>
<gene>
    <name evidence="1" type="ORF">OESDEN_01351</name>
</gene>